<dbReference type="PANTHER" id="PTHR12544:SF29">
    <property type="entry name" value="GLUTAMINASE"/>
    <property type="match status" value="1"/>
</dbReference>
<feature type="binding site" evidence="7">
    <location>
        <position position="64"/>
    </location>
    <ligand>
        <name>substrate</name>
    </ligand>
</feature>
<feature type="binding site" evidence="7">
    <location>
        <position position="160"/>
    </location>
    <ligand>
        <name>substrate</name>
    </ligand>
</feature>
<dbReference type="InterPro" id="IPR036513">
    <property type="entry name" value="STAS_dom_sf"/>
</dbReference>
<dbReference type="Proteomes" id="UP000554054">
    <property type="component" value="Unassembled WGS sequence"/>
</dbReference>
<dbReference type="Pfam" id="PF04960">
    <property type="entry name" value="Glutaminase"/>
    <property type="match status" value="1"/>
</dbReference>
<feature type="binding site" evidence="7">
    <location>
        <position position="167"/>
    </location>
    <ligand>
        <name>substrate</name>
    </ligand>
</feature>
<evidence type="ECO:0000256" key="4">
    <source>
        <dbReference type="ARBA" id="ARBA00022801"/>
    </source>
</evidence>
<dbReference type="GO" id="GO:0006543">
    <property type="term" value="P:L-glutamine catabolic process"/>
    <property type="evidence" value="ECO:0007669"/>
    <property type="project" value="TreeGrafter"/>
</dbReference>
<sequence>MRTPVPDYLAEVADACAPSTGGELASYIPELTRVDPRYFGLAMATVDGSIYSVGDAEVEFTMQSISKAFVYGLALRDRGMRAVLEKVDVEPSGDPFDGLSFEASTGRPRNPMINAGAITAHTLVGKEGIDADERFDLIHRLLCDLAGRELRVDDEVWQSEVRTSDRNLAIAHMLRSKGVITDPAEEVISAYARQCAVLVTARDLAVMAATLANGGVQPVTGKRVFSGAQVRQLLSVMLTCGMYDSAGDWVSAVGIPAKSGVGGGILGALPSQLGIATFSPRLDAHGNSVRGIQTFERLTADMRLHLMEVAPPARSVVHAVRVVGEGEDAVRVFELSGLLGFTAAERVLQWLSADPPPERIVVVDLTEVHHIEDVARRMLLEGMRRMRLDGHVVHVVDSGDVLPDPDPGDGVMLGPPPMAI</sequence>
<dbReference type="InterPro" id="IPR012338">
    <property type="entry name" value="Beta-lactam/transpept-like"/>
</dbReference>
<comment type="subunit">
    <text evidence="2 7">Homotetramer.</text>
</comment>
<dbReference type="AlphaFoldDB" id="A0A852VQ91"/>
<evidence type="ECO:0000256" key="2">
    <source>
        <dbReference type="ARBA" id="ARBA00011881"/>
    </source>
</evidence>
<dbReference type="SUPFAM" id="SSF52091">
    <property type="entry name" value="SpoIIaa-like"/>
    <property type="match status" value="1"/>
</dbReference>
<feature type="binding site" evidence="7">
    <location>
        <position position="114"/>
    </location>
    <ligand>
        <name>substrate</name>
    </ligand>
</feature>
<proteinExistence type="inferred from homology"/>
<dbReference type="InterPro" id="IPR002645">
    <property type="entry name" value="STAS_dom"/>
</dbReference>
<gene>
    <name evidence="7" type="primary">glsA</name>
    <name evidence="9" type="ORF">BJY20_001758</name>
</gene>
<dbReference type="NCBIfam" id="NF002134">
    <property type="entry name" value="PRK00971.1-4"/>
    <property type="match status" value="1"/>
</dbReference>
<dbReference type="FunFam" id="3.40.710.10:FF:000005">
    <property type="entry name" value="Glutaminase"/>
    <property type="match status" value="1"/>
</dbReference>
<evidence type="ECO:0000256" key="3">
    <source>
        <dbReference type="ARBA" id="ARBA00012918"/>
    </source>
</evidence>
<evidence type="ECO:0000256" key="1">
    <source>
        <dbReference type="ARBA" id="ARBA00011076"/>
    </source>
</evidence>
<evidence type="ECO:0000256" key="6">
    <source>
        <dbReference type="ARBA" id="ARBA00070405"/>
    </source>
</evidence>
<dbReference type="SUPFAM" id="SSF56601">
    <property type="entry name" value="beta-lactamase/transpeptidase-like"/>
    <property type="match status" value="1"/>
</dbReference>
<keyword evidence="7" id="KW-0007">Acetylation</keyword>
<comment type="similarity">
    <text evidence="1 7">Belongs to the glutaminase family.</text>
</comment>
<protein>
    <recommendedName>
        <fullName evidence="6 7">Glutaminase</fullName>
        <ecNumber evidence="3 7">3.5.1.2</ecNumber>
    </recommendedName>
</protein>
<dbReference type="InterPro" id="IPR015868">
    <property type="entry name" value="Glutaminase"/>
</dbReference>
<feature type="binding site" evidence="7">
    <location>
        <position position="261"/>
    </location>
    <ligand>
        <name>substrate</name>
    </ligand>
</feature>
<organism evidence="9 10">
    <name type="scientific">Janibacter cremeus</name>
    <dbReference type="NCBI Taxonomy" id="1285192"/>
    <lineage>
        <taxon>Bacteria</taxon>
        <taxon>Bacillati</taxon>
        <taxon>Actinomycetota</taxon>
        <taxon>Actinomycetes</taxon>
        <taxon>Micrococcales</taxon>
        <taxon>Intrasporangiaceae</taxon>
        <taxon>Janibacter</taxon>
    </lineage>
</organism>
<feature type="binding site" evidence="7">
    <location>
        <position position="191"/>
    </location>
    <ligand>
        <name>substrate</name>
    </ligand>
</feature>
<evidence type="ECO:0000256" key="5">
    <source>
        <dbReference type="ARBA" id="ARBA00049534"/>
    </source>
</evidence>
<dbReference type="PROSITE" id="PS50801">
    <property type="entry name" value="STAS"/>
    <property type="match status" value="1"/>
</dbReference>
<dbReference type="GO" id="GO:0006537">
    <property type="term" value="P:glutamate biosynthetic process"/>
    <property type="evidence" value="ECO:0007669"/>
    <property type="project" value="TreeGrafter"/>
</dbReference>
<feature type="domain" description="STAS" evidence="8">
    <location>
        <begin position="328"/>
        <end position="396"/>
    </location>
</feature>
<evidence type="ECO:0000313" key="9">
    <source>
        <dbReference type="EMBL" id="NYF98366.1"/>
    </source>
</evidence>
<dbReference type="Gene3D" id="3.30.750.24">
    <property type="entry name" value="STAS domain"/>
    <property type="match status" value="1"/>
</dbReference>
<dbReference type="HAMAP" id="MF_00313">
    <property type="entry name" value="Glutaminase"/>
    <property type="match status" value="1"/>
</dbReference>
<keyword evidence="4 7" id="KW-0378">Hydrolase</keyword>
<dbReference type="EC" id="3.5.1.2" evidence="3 7"/>
<evidence type="ECO:0000256" key="7">
    <source>
        <dbReference type="HAMAP-Rule" id="MF_00313"/>
    </source>
</evidence>
<name>A0A852VQ91_9MICO</name>
<dbReference type="NCBIfam" id="TIGR03814">
    <property type="entry name" value="Gln_ase"/>
    <property type="match status" value="1"/>
</dbReference>
<dbReference type="Gene3D" id="3.40.710.10">
    <property type="entry name" value="DD-peptidase/beta-lactamase superfamily"/>
    <property type="match status" value="1"/>
</dbReference>
<dbReference type="RefSeq" id="WP_185991184.1">
    <property type="nucleotide sequence ID" value="NZ_JACCAE010000001.1"/>
</dbReference>
<dbReference type="GO" id="GO:0004359">
    <property type="term" value="F:glutaminase activity"/>
    <property type="evidence" value="ECO:0007669"/>
    <property type="project" value="UniProtKB-UniRule"/>
</dbReference>
<comment type="catalytic activity">
    <reaction evidence="5 7">
        <text>L-glutamine + H2O = L-glutamate + NH4(+)</text>
        <dbReference type="Rhea" id="RHEA:15889"/>
        <dbReference type="ChEBI" id="CHEBI:15377"/>
        <dbReference type="ChEBI" id="CHEBI:28938"/>
        <dbReference type="ChEBI" id="CHEBI:29985"/>
        <dbReference type="ChEBI" id="CHEBI:58359"/>
        <dbReference type="EC" id="3.5.1.2"/>
    </reaction>
</comment>
<evidence type="ECO:0000259" key="8">
    <source>
        <dbReference type="PROSITE" id="PS50801"/>
    </source>
</evidence>
<keyword evidence="10" id="KW-1185">Reference proteome</keyword>
<evidence type="ECO:0000313" key="10">
    <source>
        <dbReference type="Proteomes" id="UP000554054"/>
    </source>
</evidence>
<accession>A0A852VQ91</accession>
<comment type="caution">
    <text evidence="9">The sequence shown here is derived from an EMBL/GenBank/DDBJ whole genome shotgun (WGS) entry which is preliminary data.</text>
</comment>
<dbReference type="EMBL" id="JACCAE010000001">
    <property type="protein sequence ID" value="NYF98366.1"/>
    <property type="molecule type" value="Genomic_DNA"/>
</dbReference>
<reference evidence="9 10" key="1">
    <citation type="submission" date="2020-07" db="EMBL/GenBank/DDBJ databases">
        <title>Sequencing the genomes of 1000 actinobacteria strains.</title>
        <authorList>
            <person name="Klenk H.-P."/>
        </authorList>
    </citation>
    <scope>NUCLEOTIDE SEQUENCE [LARGE SCALE GENOMIC DNA]</scope>
    <source>
        <strain evidence="9 10">DSM 26154</strain>
    </source>
</reference>
<feature type="binding site" evidence="7">
    <location>
        <position position="243"/>
    </location>
    <ligand>
        <name>substrate</name>
    </ligand>
</feature>
<dbReference type="PANTHER" id="PTHR12544">
    <property type="entry name" value="GLUTAMINASE"/>
    <property type="match status" value="1"/>
</dbReference>